<dbReference type="GO" id="GO:0003697">
    <property type="term" value="F:single-stranded DNA binding"/>
    <property type="evidence" value="ECO:0007669"/>
    <property type="project" value="UniProtKB-UniRule"/>
</dbReference>
<keyword evidence="1 4" id="KW-0639">Primosome</keyword>
<gene>
    <name evidence="4" type="primary">priB</name>
    <name evidence="5" type="ORF">CWE15_09285</name>
</gene>
<dbReference type="InterPro" id="IPR012340">
    <property type="entry name" value="NA-bd_OB-fold"/>
</dbReference>
<dbReference type="AlphaFoldDB" id="A0A432WZW3"/>
<keyword evidence="3 4" id="KW-0238">DNA-binding</keyword>
<dbReference type="Gene3D" id="2.40.50.140">
    <property type="entry name" value="Nucleic acid-binding proteins"/>
    <property type="match status" value="1"/>
</dbReference>
<proteinExistence type="inferred from homology"/>
<keyword evidence="6" id="KW-1185">Reference proteome</keyword>
<evidence type="ECO:0000256" key="2">
    <source>
        <dbReference type="ARBA" id="ARBA00022705"/>
    </source>
</evidence>
<dbReference type="PIRSF" id="PIRSF003135">
    <property type="entry name" value="Primosomal_n"/>
    <property type="match status" value="1"/>
</dbReference>
<accession>A0A432WZW3</accession>
<dbReference type="HAMAP" id="MF_00720">
    <property type="entry name" value="PriB"/>
    <property type="match status" value="1"/>
</dbReference>
<organism evidence="5 6">
    <name type="scientific">Aliidiomarina taiwanensis</name>
    <dbReference type="NCBI Taxonomy" id="946228"/>
    <lineage>
        <taxon>Bacteria</taxon>
        <taxon>Pseudomonadati</taxon>
        <taxon>Pseudomonadota</taxon>
        <taxon>Gammaproteobacteria</taxon>
        <taxon>Alteromonadales</taxon>
        <taxon>Idiomarinaceae</taxon>
        <taxon>Aliidiomarina</taxon>
    </lineage>
</organism>
<evidence type="ECO:0000256" key="1">
    <source>
        <dbReference type="ARBA" id="ARBA00022515"/>
    </source>
</evidence>
<evidence type="ECO:0000256" key="4">
    <source>
        <dbReference type="HAMAP-Rule" id="MF_00720"/>
    </source>
</evidence>
<evidence type="ECO:0000313" key="6">
    <source>
        <dbReference type="Proteomes" id="UP000286976"/>
    </source>
</evidence>
<sequence>MLVNESALGVNQFTLAGRLIKPPRVSKSPAGVPHLHATIEHRSMQTEAGLNRQCYARIQMVASGEWTQAWSKILTVDSAIKVTGFIQRHEDHNGMGKLVLHAQRIEQV</sequence>
<comment type="caution">
    <text evidence="5">The sequence shown here is derived from an EMBL/GenBank/DDBJ whole genome shotgun (WGS) entry which is preliminary data.</text>
</comment>
<dbReference type="InterPro" id="IPR023646">
    <property type="entry name" value="Prisomal_replication_PriB"/>
</dbReference>
<comment type="subunit">
    <text evidence="4">Homodimer. Interacts with PriA and DnaT. Component of the replication restart primosome. Primosome assembly occurs via a 'hand-off' mechanism. PriA binds to replication forks, subsequently PriB then DnaT bind; DnaT then displaces ssDNA to generate the helicase loading substrate.</text>
</comment>
<comment type="similarity">
    <text evidence="4">Belongs to the PriB family.</text>
</comment>
<dbReference type="GO" id="GO:0006269">
    <property type="term" value="P:DNA replication, synthesis of primer"/>
    <property type="evidence" value="ECO:0007669"/>
    <property type="project" value="UniProtKB-KW"/>
</dbReference>
<dbReference type="Proteomes" id="UP000286976">
    <property type="component" value="Unassembled WGS sequence"/>
</dbReference>
<evidence type="ECO:0000256" key="3">
    <source>
        <dbReference type="ARBA" id="ARBA00023125"/>
    </source>
</evidence>
<evidence type="ECO:0000313" key="5">
    <source>
        <dbReference type="EMBL" id="RUO39310.1"/>
    </source>
</evidence>
<dbReference type="Pfam" id="PF22657">
    <property type="entry name" value="SSB_1"/>
    <property type="match status" value="1"/>
</dbReference>
<dbReference type="EMBL" id="PIPQ01000006">
    <property type="protein sequence ID" value="RUO39310.1"/>
    <property type="molecule type" value="Genomic_DNA"/>
</dbReference>
<dbReference type="InterPro" id="IPR000424">
    <property type="entry name" value="Primosome_PriB/ssb"/>
</dbReference>
<dbReference type="GO" id="GO:1990077">
    <property type="term" value="C:primosome complex"/>
    <property type="evidence" value="ECO:0007669"/>
    <property type="project" value="UniProtKB-UniRule"/>
</dbReference>
<dbReference type="OrthoDB" id="9180733at2"/>
<comment type="function">
    <text evidence="4">Involved in the restart of stalled replication forks, which reloads the replicative helicase on sites other than the origin of replication; the PriA-PriB pathway is the major replication restart pathway. During primosome assembly it facilitates complex formation between PriA and DnaT on DNA; stabilizes PriA on DNA. Stimulates the DNA unwinding activity of PriA helicase.</text>
</comment>
<name>A0A432WZW3_9GAMM</name>
<keyword evidence="2 4" id="KW-0235">DNA replication</keyword>
<dbReference type="NCBIfam" id="TIGR04418">
    <property type="entry name" value="PriB_gamma"/>
    <property type="match status" value="1"/>
</dbReference>
<protein>
    <recommendedName>
        <fullName evidence="4">Replication restart protein PriB</fullName>
    </recommendedName>
</protein>
<dbReference type="PROSITE" id="PS50935">
    <property type="entry name" value="SSB"/>
    <property type="match status" value="1"/>
</dbReference>
<reference evidence="5 6" key="1">
    <citation type="journal article" date="2011" name="Front. Microbiol.">
        <title>Genomic signatures of strain selection and enhancement in Bacillus atrophaeus var. globigii, a historical biowarfare simulant.</title>
        <authorList>
            <person name="Gibbons H.S."/>
            <person name="Broomall S.M."/>
            <person name="McNew L.A."/>
            <person name="Daligault H."/>
            <person name="Chapman C."/>
            <person name="Bruce D."/>
            <person name="Karavis M."/>
            <person name="Krepps M."/>
            <person name="McGregor P.A."/>
            <person name="Hong C."/>
            <person name="Park K.H."/>
            <person name="Akmal A."/>
            <person name="Feldman A."/>
            <person name="Lin J.S."/>
            <person name="Chang W.E."/>
            <person name="Higgs B.W."/>
            <person name="Demirev P."/>
            <person name="Lindquist J."/>
            <person name="Liem A."/>
            <person name="Fochler E."/>
            <person name="Read T.D."/>
            <person name="Tapia R."/>
            <person name="Johnson S."/>
            <person name="Bishop-Lilly K.A."/>
            <person name="Detter C."/>
            <person name="Han C."/>
            <person name="Sozhamannan S."/>
            <person name="Rosenzweig C.N."/>
            <person name="Skowronski E.W."/>
        </authorList>
    </citation>
    <scope>NUCLEOTIDE SEQUENCE [LARGE SCALE GENOMIC DNA]</scope>
    <source>
        <strain evidence="5 6">AIT1</strain>
    </source>
</reference>
<dbReference type="SUPFAM" id="SSF50249">
    <property type="entry name" value="Nucleic acid-binding proteins"/>
    <property type="match status" value="1"/>
</dbReference>